<feature type="compositionally biased region" description="Polar residues" evidence="1">
    <location>
        <begin position="449"/>
        <end position="459"/>
    </location>
</feature>
<dbReference type="RefSeq" id="XP_022507370.1">
    <property type="nucleotide sequence ID" value="XM_022660289.1"/>
</dbReference>
<dbReference type="OrthoDB" id="5426563at2759"/>
<feature type="region of interest" description="Disordered" evidence="1">
    <location>
        <begin position="314"/>
        <end position="334"/>
    </location>
</feature>
<dbReference type="AlphaFoldDB" id="A0A177ETY6"/>
<feature type="region of interest" description="Disordered" evidence="1">
    <location>
        <begin position="437"/>
        <end position="461"/>
    </location>
</feature>
<feature type="region of interest" description="Disordered" evidence="1">
    <location>
        <begin position="667"/>
        <end position="686"/>
    </location>
</feature>
<dbReference type="Proteomes" id="UP000077002">
    <property type="component" value="Unassembled WGS sequence"/>
</dbReference>
<dbReference type="EMBL" id="LVKK01000118">
    <property type="protein sequence ID" value="OAG35418.1"/>
    <property type="molecule type" value="Genomic_DNA"/>
</dbReference>
<feature type="compositionally biased region" description="Basic and acidic residues" evidence="1">
    <location>
        <begin position="671"/>
        <end position="681"/>
    </location>
</feature>
<reference evidence="2 3" key="1">
    <citation type="submission" date="2016-03" db="EMBL/GenBank/DDBJ databases">
        <title>Draft genome sequence of the Fonsecaea monophora CBS 269.37.</title>
        <authorList>
            <person name="Bombassaro A."/>
            <person name="Vinicius W.A."/>
            <person name="De Hoog S."/>
            <person name="Sun J."/>
            <person name="Souza E.M."/>
            <person name="Raittz R.T."/>
            <person name="Costa F."/>
            <person name="Leao A.C."/>
            <person name="Tadra-Sfeir M.Z."/>
            <person name="Baura V."/>
            <person name="Balsanelli E."/>
            <person name="Pedrosa F.O."/>
            <person name="Moreno L.F."/>
            <person name="Steffens M.B."/>
            <person name="Xi L."/>
            <person name="Bocca A.L."/>
            <person name="Felipe M.S."/>
            <person name="Teixeira M."/>
            <person name="Telles Filho F.Q."/>
            <person name="Azevedo C.M."/>
            <person name="Gomes R."/>
            <person name="Vicente V.A."/>
        </authorList>
    </citation>
    <scope>NUCLEOTIDE SEQUENCE [LARGE SCALE GENOMIC DNA]</scope>
    <source>
        <strain evidence="2 3">CBS 269.37</strain>
    </source>
</reference>
<sequence length="879" mass="96788">MPIAHPPTWNLPVRSGASRFGYSQLPSQYHLHATADVICGYVQGEYPINLEGTRKALLNKSDWLGLATSRPLKFSQRTQDDIEGIGRRRKKAQVKQGMVMRRKESKLRVSRSVPPAPEISSLHTDEISLRIGSNIHQTQTTPSVFLRKEPAHTAERAILDLSPPRKSCEEEKTCNTWKETRRKEKSDSVQVHTCRPRRRNTPDLESANEPNLVALNEAVALGLTSWDRVRRHARSGTKTSVSIAHSLSHEGSPAPLDFDMDVHWKHGSCQLDEELSIPDCFDGDFSLQRTIQPFPDLIRRGIAVGLLKDGMSQSSCPESFPQQALHSSQSHPLADERTEVPYENDIALDAKVVLSQEFTLDDQVKLEQTVEGLEREDRHRGGSSSAADNVGQSDAIDSLWCFDGISTSATGDMFDSGRALVFSSNEADSDASYHPVALDTDKEHPSRTGEATDNISSETGYPVTCQGVEERAPLSTEHRPPMTFTRQRGQREDQTGASGMKVMPNTERSTRMNDKAWMRYVCPEEFGQVQDGFHFQAGTVTPTSIPCLLNATPGIDKPWCSDYSKPSPWVGPQQPGPECGIFNSPTSIPSAVNTSIFIASTPGCEHSETDFLSQLSPMEGCFDERLVDTSLYNNAPRTDPAIDTSPIRSLHNFRNTGITEVPRSLLPTKRKASDPPTERPLSDWLRPTDWSGPEALASMYGLTNGWLSGDFVSTSTVQNDSVTTTMGNPATVFQHRANKSGNTHAPVLESLEKNGQGSRRVAHREEVPASIFSRSDKLTADMSPSLSCRSARSTIGDYVQATAFPLWSDVSTTASTRFASLEPTNTLLSASMPSVTQLRPGEEEKQIVDTHATRSRHLVRGATGIATQIPLWGEGQGYI</sequence>
<feature type="compositionally biased region" description="Polar residues" evidence="1">
    <location>
        <begin position="314"/>
        <end position="331"/>
    </location>
</feature>
<name>A0A177ETY6_9EURO</name>
<keyword evidence="3" id="KW-1185">Reference proteome</keyword>
<feature type="region of interest" description="Disordered" evidence="1">
    <location>
        <begin position="478"/>
        <end position="504"/>
    </location>
</feature>
<protein>
    <submittedName>
        <fullName evidence="2">Uncharacterized protein</fullName>
    </submittedName>
</protein>
<proteinExistence type="predicted"/>
<gene>
    <name evidence="2" type="ORF">AYO21_10368</name>
</gene>
<evidence type="ECO:0000313" key="2">
    <source>
        <dbReference type="EMBL" id="OAG35418.1"/>
    </source>
</evidence>
<accession>A0A177ETY6</accession>
<evidence type="ECO:0000313" key="3">
    <source>
        <dbReference type="Proteomes" id="UP000077002"/>
    </source>
</evidence>
<organism evidence="2 3">
    <name type="scientific">Fonsecaea monophora</name>
    <dbReference type="NCBI Taxonomy" id="254056"/>
    <lineage>
        <taxon>Eukaryota</taxon>
        <taxon>Fungi</taxon>
        <taxon>Dikarya</taxon>
        <taxon>Ascomycota</taxon>
        <taxon>Pezizomycotina</taxon>
        <taxon>Eurotiomycetes</taxon>
        <taxon>Chaetothyriomycetidae</taxon>
        <taxon>Chaetothyriales</taxon>
        <taxon>Herpotrichiellaceae</taxon>
        <taxon>Fonsecaea</taxon>
    </lineage>
</organism>
<comment type="caution">
    <text evidence="2">The sequence shown here is derived from an EMBL/GenBank/DDBJ whole genome shotgun (WGS) entry which is preliminary data.</text>
</comment>
<evidence type="ECO:0000256" key="1">
    <source>
        <dbReference type="SAM" id="MobiDB-lite"/>
    </source>
</evidence>
<dbReference type="GeneID" id="34605490"/>